<evidence type="ECO:0000313" key="2">
    <source>
        <dbReference type="Proteomes" id="UP000593567"/>
    </source>
</evidence>
<comment type="caution">
    <text evidence="1">The sequence shown here is derived from an EMBL/GenBank/DDBJ whole genome shotgun (WGS) entry which is preliminary data.</text>
</comment>
<dbReference type="Proteomes" id="UP000593567">
    <property type="component" value="Unassembled WGS sequence"/>
</dbReference>
<gene>
    <name evidence="1" type="ORF">EB796_006930</name>
</gene>
<name>A0A7J7K924_BUGNE</name>
<dbReference type="AlphaFoldDB" id="A0A7J7K924"/>
<organism evidence="1 2">
    <name type="scientific">Bugula neritina</name>
    <name type="common">Brown bryozoan</name>
    <name type="synonym">Sertularia neritina</name>
    <dbReference type="NCBI Taxonomy" id="10212"/>
    <lineage>
        <taxon>Eukaryota</taxon>
        <taxon>Metazoa</taxon>
        <taxon>Spiralia</taxon>
        <taxon>Lophotrochozoa</taxon>
        <taxon>Bryozoa</taxon>
        <taxon>Gymnolaemata</taxon>
        <taxon>Cheilostomatida</taxon>
        <taxon>Flustrina</taxon>
        <taxon>Buguloidea</taxon>
        <taxon>Bugulidae</taxon>
        <taxon>Bugula</taxon>
    </lineage>
</organism>
<evidence type="ECO:0000313" key="1">
    <source>
        <dbReference type="EMBL" id="KAF6034757.1"/>
    </source>
</evidence>
<dbReference type="PANTHER" id="PTHR40743:SF1">
    <property type="entry name" value="POSSIBLE GLYCOSYLTRANSFERASE"/>
    <property type="match status" value="1"/>
</dbReference>
<accession>A0A7J7K924</accession>
<proteinExistence type="predicted"/>
<keyword evidence="2" id="KW-1185">Reference proteome</keyword>
<reference evidence="1" key="1">
    <citation type="submission" date="2020-06" db="EMBL/GenBank/DDBJ databases">
        <title>Draft genome of Bugula neritina, a colonial animal packing powerful symbionts and potential medicines.</title>
        <authorList>
            <person name="Rayko M."/>
        </authorList>
    </citation>
    <scope>NUCLEOTIDE SEQUENCE [LARGE SCALE GENOMIC DNA]</scope>
    <source>
        <strain evidence="1">Kwan_BN1</strain>
    </source>
</reference>
<dbReference type="OrthoDB" id="5977719at2759"/>
<dbReference type="PANTHER" id="PTHR40743">
    <property type="entry name" value="NUCLEOTIDE-DIPHOSPHO-SUGAR TRANSFERASE CONTAINING PROTEIN"/>
    <property type="match status" value="1"/>
</dbReference>
<dbReference type="EMBL" id="VXIV02001000">
    <property type="protein sequence ID" value="KAF6034757.1"/>
    <property type="molecule type" value="Genomic_DNA"/>
</dbReference>
<sequence>MLSIFNGVGWKAYQNFSQRDLRERDDEYMNTLEQNLNHDLVKEIHLFYTDDNSMQVVRRKQFQNRQKIIPVKSGRRLHMADFFIYASRNLINKTVVALNGDIVLGDGFDTIDTERLMDERVMFSLTRYNLENQNKTCNISNMVLPSEYDASHDSHIFRLGKPLDEEILTDYLDFPINMWGADNAMIWVFRFKLNFTVRNPCVVLKTYHNHCVKVHGPIQMEVRKTKYSIYFISYRGWRLSHVLESATYFESCLEYGWQGKNPISAHKDPKAIESIQHTMA</sequence>
<protein>
    <submittedName>
        <fullName evidence="1">Uncharacterized protein</fullName>
    </submittedName>
</protein>